<feature type="signal peptide" evidence="6">
    <location>
        <begin position="1"/>
        <end position="18"/>
    </location>
</feature>
<dbReference type="Pfam" id="PF00450">
    <property type="entry name" value="Peptidase_S10"/>
    <property type="match status" value="1"/>
</dbReference>
<evidence type="ECO:0000256" key="2">
    <source>
        <dbReference type="ARBA" id="ARBA00022645"/>
    </source>
</evidence>
<dbReference type="InterPro" id="IPR001563">
    <property type="entry name" value="Peptidase_S10"/>
</dbReference>
<name>A0ABR4A715_9LECA</name>
<dbReference type="Proteomes" id="UP001590950">
    <property type="component" value="Unassembled WGS sequence"/>
</dbReference>
<protein>
    <submittedName>
        <fullName evidence="7">Uncharacterized protein</fullName>
    </submittedName>
</protein>
<feature type="chain" id="PRO_5046854089" evidence="6">
    <location>
        <begin position="19"/>
        <end position="88"/>
    </location>
</feature>
<keyword evidence="2" id="KW-0121">Carboxypeptidase</keyword>
<comment type="similarity">
    <text evidence="1">Belongs to the peptidase S10 family.</text>
</comment>
<keyword evidence="3" id="KW-0645">Protease</keyword>
<keyword evidence="6" id="KW-0732">Signal</keyword>
<dbReference type="Gene3D" id="3.40.50.1820">
    <property type="entry name" value="alpha/beta hydrolase"/>
    <property type="match status" value="1"/>
</dbReference>
<evidence type="ECO:0000256" key="1">
    <source>
        <dbReference type="ARBA" id="ARBA00009431"/>
    </source>
</evidence>
<evidence type="ECO:0000313" key="8">
    <source>
        <dbReference type="Proteomes" id="UP001590950"/>
    </source>
</evidence>
<organism evidence="7 8">
    <name type="scientific">Stereocaulon virgatum</name>
    <dbReference type="NCBI Taxonomy" id="373712"/>
    <lineage>
        <taxon>Eukaryota</taxon>
        <taxon>Fungi</taxon>
        <taxon>Dikarya</taxon>
        <taxon>Ascomycota</taxon>
        <taxon>Pezizomycotina</taxon>
        <taxon>Lecanoromycetes</taxon>
        <taxon>OSLEUM clade</taxon>
        <taxon>Lecanoromycetidae</taxon>
        <taxon>Lecanorales</taxon>
        <taxon>Lecanorineae</taxon>
        <taxon>Stereocaulaceae</taxon>
        <taxon>Stereocaulon</taxon>
    </lineage>
</organism>
<evidence type="ECO:0000256" key="6">
    <source>
        <dbReference type="SAM" id="SignalP"/>
    </source>
</evidence>
<sequence>MSSSTIALLVLGATAVLAQFVPVPTDLIAKTGYAGYQVRYKEVPKGICELSDAKSYSGYVDVAQDQHIFFWFFEARNGDPTTAPLTSW</sequence>
<dbReference type="SUPFAM" id="SSF53474">
    <property type="entry name" value="alpha/beta-Hydrolases"/>
    <property type="match status" value="1"/>
</dbReference>
<gene>
    <name evidence="7" type="ORF">N7G274_005384</name>
</gene>
<keyword evidence="8" id="KW-1185">Reference proteome</keyword>
<evidence type="ECO:0000256" key="3">
    <source>
        <dbReference type="ARBA" id="ARBA00022670"/>
    </source>
</evidence>
<keyword evidence="5" id="KW-0325">Glycoprotein</keyword>
<comment type="caution">
    <text evidence="7">The sequence shown here is derived from an EMBL/GenBank/DDBJ whole genome shotgun (WGS) entry which is preliminary data.</text>
</comment>
<proteinExistence type="inferred from homology"/>
<evidence type="ECO:0000256" key="4">
    <source>
        <dbReference type="ARBA" id="ARBA00022801"/>
    </source>
</evidence>
<dbReference type="EMBL" id="JBEFKJ010000016">
    <property type="protein sequence ID" value="KAL2041600.1"/>
    <property type="molecule type" value="Genomic_DNA"/>
</dbReference>
<evidence type="ECO:0000313" key="7">
    <source>
        <dbReference type="EMBL" id="KAL2041600.1"/>
    </source>
</evidence>
<keyword evidence="4" id="KW-0378">Hydrolase</keyword>
<evidence type="ECO:0000256" key="5">
    <source>
        <dbReference type="ARBA" id="ARBA00023180"/>
    </source>
</evidence>
<accession>A0ABR4A715</accession>
<reference evidence="7 8" key="1">
    <citation type="submission" date="2024-09" db="EMBL/GenBank/DDBJ databases">
        <title>Rethinking Asexuality: The Enigmatic Case of Functional Sexual Genes in Lepraria (Stereocaulaceae).</title>
        <authorList>
            <person name="Doellman M."/>
            <person name="Sun Y."/>
            <person name="Barcenas-Pena A."/>
            <person name="Lumbsch H.T."/>
            <person name="Grewe F."/>
        </authorList>
    </citation>
    <scope>NUCLEOTIDE SEQUENCE [LARGE SCALE GENOMIC DNA]</scope>
    <source>
        <strain evidence="7 8">Mercado 3170</strain>
    </source>
</reference>
<dbReference type="InterPro" id="IPR029058">
    <property type="entry name" value="AB_hydrolase_fold"/>
</dbReference>